<comment type="caution">
    <text evidence="1">The sequence shown here is derived from an EMBL/GenBank/DDBJ whole genome shotgun (WGS) entry which is preliminary data.</text>
</comment>
<reference evidence="1 2" key="1">
    <citation type="journal article" date="2023" name="Science">
        <title>Complex scaffold remodeling in plant triterpene biosynthesis.</title>
        <authorList>
            <person name="De La Pena R."/>
            <person name="Hodgson H."/>
            <person name="Liu J.C."/>
            <person name="Stephenson M.J."/>
            <person name="Martin A.C."/>
            <person name="Owen C."/>
            <person name="Harkess A."/>
            <person name="Leebens-Mack J."/>
            <person name="Jimenez L.E."/>
            <person name="Osbourn A."/>
            <person name="Sattely E.S."/>
        </authorList>
    </citation>
    <scope>NUCLEOTIDE SEQUENCE [LARGE SCALE GENOMIC DNA]</scope>
    <source>
        <strain evidence="2">cv. JPN11</strain>
        <tissue evidence="1">Leaf</tissue>
    </source>
</reference>
<dbReference type="Proteomes" id="UP001164539">
    <property type="component" value="Chromosome 6"/>
</dbReference>
<sequence length="377" mass="43202">MVVERVRKQQRPERAPGSCEIGRENFGSEEEGAKPMKSGRKPKVLKSKKSESESEVGAEETEIEQSKDNGVSQKKENVMNKDGVSEIGKRSREKVKKTGGTGRKKGGLKPILDFVDEKQKGNGECTEQGREGGVLKGERKVKFDENCQVMGEDTNGLSDEFTSSSRKRKKVNYNEDKVDEDDKGIFGNKRKKRTRGPKVTPKRKILTDEKVQENDASDKKDNEEVNLKKRGQKGKKNEEASESEGLKSERREEDDKVEVNKAKQRGPNRQEKPVKEESTSDLASVEQKKASLQSNDVYPYSLRKRKEQKQECALKGTKKKTNEKWIEEESMMCHQCQRNDKGRVVRCKQCKRKRFCIPCITNCQLRKHLCIHYWVEK</sequence>
<accession>A0ACC1XZ30</accession>
<keyword evidence="2" id="KW-1185">Reference proteome</keyword>
<dbReference type="EMBL" id="CM051399">
    <property type="protein sequence ID" value="KAJ4716781.1"/>
    <property type="molecule type" value="Genomic_DNA"/>
</dbReference>
<name>A0ACC1XZ30_MELAZ</name>
<proteinExistence type="predicted"/>
<evidence type="ECO:0000313" key="2">
    <source>
        <dbReference type="Proteomes" id="UP001164539"/>
    </source>
</evidence>
<evidence type="ECO:0000313" key="1">
    <source>
        <dbReference type="EMBL" id="KAJ4716781.1"/>
    </source>
</evidence>
<gene>
    <name evidence="1" type="ORF">OWV82_011753</name>
</gene>
<organism evidence="1 2">
    <name type="scientific">Melia azedarach</name>
    <name type="common">Chinaberry tree</name>
    <dbReference type="NCBI Taxonomy" id="155640"/>
    <lineage>
        <taxon>Eukaryota</taxon>
        <taxon>Viridiplantae</taxon>
        <taxon>Streptophyta</taxon>
        <taxon>Embryophyta</taxon>
        <taxon>Tracheophyta</taxon>
        <taxon>Spermatophyta</taxon>
        <taxon>Magnoliopsida</taxon>
        <taxon>eudicotyledons</taxon>
        <taxon>Gunneridae</taxon>
        <taxon>Pentapetalae</taxon>
        <taxon>rosids</taxon>
        <taxon>malvids</taxon>
        <taxon>Sapindales</taxon>
        <taxon>Meliaceae</taxon>
        <taxon>Melia</taxon>
    </lineage>
</organism>
<protein>
    <submittedName>
        <fullName evidence="1">Lysine-specific demethylase JMJ25-like</fullName>
    </submittedName>
</protein>